<dbReference type="PANTHER" id="PTHR12922:SF7">
    <property type="entry name" value="UBIQUINONE BIOSYNTHESIS PROTEIN COQ4 HOMOLOG, MITOCHONDRIAL"/>
    <property type="match status" value="1"/>
</dbReference>
<dbReference type="Proteomes" id="UP001595607">
    <property type="component" value="Unassembled WGS sequence"/>
</dbReference>
<reference evidence="2" key="1">
    <citation type="journal article" date="2019" name="Int. J. Syst. Evol. Microbiol.">
        <title>The Global Catalogue of Microorganisms (GCM) 10K type strain sequencing project: providing services to taxonomists for standard genome sequencing and annotation.</title>
        <authorList>
            <consortium name="The Broad Institute Genomics Platform"/>
            <consortium name="The Broad Institute Genome Sequencing Center for Infectious Disease"/>
            <person name="Wu L."/>
            <person name="Ma J."/>
        </authorList>
    </citation>
    <scope>NUCLEOTIDE SEQUENCE [LARGE SCALE GENOMIC DNA]</scope>
    <source>
        <strain evidence="2">KCTC 22245</strain>
    </source>
</reference>
<organism evidence="1 2">
    <name type="scientific">Parvularcula lutaonensis</name>
    <dbReference type="NCBI Taxonomy" id="491923"/>
    <lineage>
        <taxon>Bacteria</taxon>
        <taxon>Pseudomonadati</taxon>
        <taxon>Pseudomonadota</taxon>
        <taxon>Alphaproteobacteria</taxon>
        <taxon>Parvularculales</taxon>
        <taxon>Parvularculaceae</taxon>
        <taxon>Parvularcula</taxon>
    </lineage>
</organism>
<dbReference type="PANTHER" id="PTHR12922">
    <property type="entry name" value="UBIQUINONE BIOSYNTHESIS PROTEIN"/>
    <property type="match status" value="1"/>
</dbReference>
<accession>A0ABV7M8V7</accession>
<proteinExistence type="predicted"/>
<dbReference type="Pfam" id="PF05019">
    <property type="entry name" value="Coq4"/>
    <property type="match status" value="1"/>
</dbReference>
<comment type="caution">
    <text evidence="1">The sequence shown here is derived from an EMBL/GenBank/DDBJ whole genome shotgun (WGS) entry which is preliminary data.</text>
</comment>
<dbReference type="EMBL" id="JBHRVA010000002">
    <property type="protein sequence ID" value="MFC3301775.1"/>
    <property type="molecule type" value="Genomic_DNA"/>
</dbReference>
<dbReference type="InterPro" id="IPR007715">
    <property type="entry name" value="Coq4"/>
</dbReference>
<evidence type="ECO:0000313" key="1">
    <source>
        <dbReference type="EMBL" id="MFC3301775.1"/>
    </source>
</evidence>
<dbReference type="RefSeq" id="WP_189573425.1">
    <property type="nucleotide sequence ID" value="NZ_BMXU01000001.1"/>
</dbReference>
<protein>
    <submittedName>
        <fullName evidence="1">Coq4 family protein</fullName>
    </submittedName>
</protein>
<gene>
    <name evidence="1" type="ORF">ACFONP_03430</name>
</gene>
<name>A0ABV7M8V7_9PROT</name>
<sequence>MDMSKIKMPPAPPIRPDKSLAAFFGLMRNKEETSYVFDFSYNINGGMLHRTFERFARGPFYEQMVNDRRAIFRALDDRQRLRELPVGTVGRTYADFMDREGLDTDGVAQSFRDKGLLTEDFEREYPEYSAFTYWLNITHDMFHVLTGYNRDSLGELALLNFTSKITGNRGNKYLARMGAIRVKLEDPSLPVFKVVNNGGRMGRASADLLHVNFIDLLDRRLREVREELNIVPCPVYAALPQERLLALVQPQAA</sequence>
<evidence type="ECO:0000313" key="2">
    <source>
        <dbReference type="Proteomes" id="UP001595607"/>
    </source>
</evidence>
<keyword evidence="2" id="KW-1185">Reference proteome</keyword>